<dbReference type="Pfam" id="PF13435">
    <property type="entry name" value="Cytochrome_C554"/>
    <property type="match status" value="1"/>
</dbReference>
<feature type="transmembrane region" description="Helical" evidence="1">
    <location>
        <begin position="12"/>
        <end position="34"/>
    </location>
</feature>
<dbReference type="SUPFAM" id="SSF48695">
    <property type="entry name" value="Multiheme cytochromes"/>
    <property type="match status" value="1"/>
</dbReference>
<dbReference type="Gene3D" id="1.10.1130.10">
    <property type="entry name" value="Flavocytochrome C3, Chain A"/>
    <property type="match status" value="1"/>
</dbReference>
<dbReference type="PROSITE" id="PS51257">
    <property type="entry name" value="PROKAR_LIPOPROTEIN"/>
    <property type="match status" value="1"/>
</dbReference>
<evidence type="ECO:0000313" key="3">
    <source>
        <dbReference type="EMBL" id="OEH84524.1"/>
    </source>
</evidence>
<evidence type="ECO:0000259" key="2">
    <source>
        <dbReference type="Pfam" id="PF13435"/>
    </source>
</evidence>
<dbReference type="InterPro" id="IPR036280">
    <property type="entry name" value="Multihaem_cyt_sf"/>
</dbReference>
<sequence>MFNTLNKRQQLIRILQLCIILLVFTTLIGCGIFKRDAQQPPANDEAVEPTVVFDPGSFEDPTVCKTCHGDIYKAWEGSMHAYAWTSNFYQHDYQQGNSETNGGTEFFCGACHAPIAARTGLLPPADASKFDEVSHKGVSCDFCHTISDVLATHNMNSVSEPGNTKLGPNGDGQSGYHQIQGSQLYRSAEFCGACHNVDHPTTNVGVITTFDEWQASSYAADGIVCQDCHMTPTPGVAKNPGKAAIMGPNREHVATHYFEGGSTYSFMQQGSDQHAQMASERLKAAATVDLDATRNDKGIELTVNVTNVGAGHNIPTGVSYIRKMWLEVTLSDNKGQIVYRSGHPDDNNFIDPDAVFYRKVFKDASGNLTSKSWLAEGIGYNRTIPPKGTDSEVYQIPVEGNNFNAQVRLMYRSFSQDNMVRVMGEDAPHIDSIEMAKANITIQ</sequence>
<keyword evidence="4" id="KW-1185">Reference proteome</keyword>
<dbReference type="RefSeq" id="WP_069702951.1">
    <property type="nucleotide sequence ID" value="NZ_MJAT01000037.1"/>
</dbReference>
<evidence type="ECO:0000256" key="1">
    <source>
        <dbReference type="SAM" id="Phobius"/>
    </source>
</evidence>
<keyword evidence="1" id="KW-0812">Transmembrane</keyword>
<gene>
    <name evidence="3" type="ORF">BHU72_08415</name>
</gene>
<feature type="domain" description="Cytochrome c-552/4" evidence="2">
    <location>
        <begin position="63"/>
        <end position="145"/>
    </location>
</feature>
<keyword evidence="1" id="KW-0472">Membrane</keyword>
<dbReference type="InterPro" id="IPR023155">
    <property type="entry name" value="Cyt_c-552/4"/>
</dbReference>
<proteinExistence type="predicted"/>
<dbReference type="EMBL" id="MJAT01000037">
    <property type="protein sequence ID" value="OEH84524.1"/>
    <property type="molecule type" value="Genomic_DNA"/>
</dbReference>
<dbReference type="STRING" id="1390249.BHU72_08415"/>
<dbReference type="Proteomes" id="UP000095255">
    <property type="component" value="Unassembled WGS sequence"/>
</dbReference>
<name>A0A1E5L365_9FIRM</name>
<accession>A0A1E5L365</accession>
<protein>
    <recommendedName>
        <fullName evidence="2">Cytochrome c-552/4 domain-containing protein</fullName>
    </recommendedName>
</protein>
<dbReference type="AlphaFoldDB" id="A0A1E5L365"/>
<organism evidence="3 4">
    <name type="scientific">Desulfuribacillus stibiiarsenatis</name>
    <dbReference type="NCBI Taxonomy" id="1390249"/>
    <lineage>
        <taxon>Bacteria</taxon>
        <taxon>Bacillati</taxon>
        <taxon>Bacillota</taxon>
        <taxon>Desulfuribacillia</taxon>
        <taxon>Desulfuribacillales</taxon>
        <taxon>Desulfuribacillaceae</taxon>
        <taxon>Desulfuribacillus</taxon>
    </lineage>
</organism>
<reference evidence="3 4" key="1">
    <citation type="submission" date="2016-09" db="EMBL/GenBank/DDBJ databases">
        <title>Desulfuribacillus arsenicus sp. nov., an obligately anaerobic, dissimilatory arsenic- and antimonate-reducing bacterium isolated from anoxic sediments.</title>
        <authorList>
            <person name="Abin C.A."/>
            <person name="Hollibaugh J.T."/>
        </authorList>
    </citation>
    <scope>NUCLEOTIDE SEQUENCE [LARGE SCALE GENOMIC DNA]</scope>
    <source>
        <strain evidence="3 4">MLFW-2</strain>
    </source>
</reference>
<keyword evidence="1" id="KW-1133">Transmembrane helix</keyword>
<comment type="caution">
    <text evidence="3">The sequence shown here is derived from an EMBL/GenBank/DDBJ whole genome shotgun (WGS) entry which is preliminary data.</text>
</comment>
<evidence type="ECO:0000313" key="4">
    <source>
        <dbReference type="Proteomes" id="UP000095255"/>
    </source>
</evidence>